<dbReference type="AlphaFoldDB" id="A0A2P8FN74"/>
<proteinExistence type="predicted"/>
<reference evidence="1 2" key="1">
    <citation type="submission" date="2018-03" db="EMBL/GenBank/DDBJ databases">
        <title>Genomic Encyclopedia of Archaeal and Bacterial Type Strains, Phase II (KMG-II): from individual species to whole genera.</title>
        <authorList>
            <person name="Goeker M."/>
        </authorList>
    </citation>
    <scope>NUCLEOTIDE SEQUENCE [LARGE SCALE GENOMIC DNA]</scope>
    <source>
        <strain evidence="1 2">DSM 29057</strain>
    </source>
</reference>
<protein>
    <submittedName>
        <fullName evidence="1">Uncharacterized protein</fullName>
    </submittedName>
</protein>
<evidence type="ECO:0000313" key="1">
    <source>
        <dbReference type="EMBL" id="PSL23169.1"/>
    </source>
</evidence>
<dbReference type="EMBL" id="PYAS01000017">
    <property type="protein sequence ID" value="PSL23169.1"/>
    <property type="molecule type" value="Genomic_DNA"/>
</dbReference>
<accession>A0A2P8FN74</accession>
<organism evidence="1 2">
    <name type="scientific">Dyadobacter jiangsuensis</name>
    <dbReference type="NCBI Taxonomy" id="1591085"/>
    <lineage>
        <taxon>Bacteria</taxon>
        <taxon>Pseudomonadati</taxon>
        <taxon>Bacteroidota</taxon>
        <taxon>Cytophagia</taxon>
        <taxon>Cytophagales</taxon>
        <taxon>Spirosomataceae</taxon>
        <taxon>Dyadobacter</taxon>
    </lineage>
</organism>
<keyword evidence="2" id="KW-1185">Reference proteome</keyword>
<comment type="caution">
    <text evidence="1">The sequence shown here is derived from an EMBL/GenBank/DDBJ whole genome shotgun (WGS) entry which is preliminary data.</text>
</comment>
<gene>
    <name evidence="1" type="ORF">CLV60_11746</name>
</gene>
<name>A0A2P8FN74_9BACT</name>
<dbReference type="Proteomes" id="UP000241964">
    <property type="component" value="Unassembled WGS sequence"/>
</dbReference>
<sequence>MNRVQGFMKVELQNVSLSEAAAAAVEDSPYRNVFQDVTLLCLDCSGGRSAQHDMNGMQILDSDLFCLS</sequence>
<evidence type="ECO:0000313" key="2">
    <source>
        <dbReference type="Proteomes" id="UP000241964"/>
    </source>
</evidence>